<dbReference type="AlphaFoldDB" id="A0A5J9THU3"/>
<sequence>MRLEERSASIDRRSIRKESVVVRMSSYFSIPDGLPKTYCRRKTLSPIVVDASNYGLLQLVNHIAEHFLWGSKQYIFYGVNLNMMRMCAFQLKVMNNCFNDKGVVHIIAEIDDFEGPLQCSPTKRSLHPKVRERILLETPSTPSLDLDPRVDPTQLTQSTPTKES</sequence>
<evidence type="ECO:0000313" key="2">
    <source>
        <dbReference type="EMBL" id="TVU10854.1"/>
    </source>
</evidence>
<keyword evidence="3" id="KW-1185">Reference proteome</keyword>
<organism evidence="2 3">
    <name type="scientific">Eragrostis curvula</name>
    <name type="common">weeping love grass</name>
    <dbReference type="NCBI Taxonomy" id="38414"/>
    <lineage>
        <taxon>Eukaryota</taxon>
        <taxon>Viridiplantae</taxon>
        <taxon>Streptophyta</taxon>
        <taxon>Embryophyta</taxon>
        <taxon>Tracheophyta</taxon>
        <taxon>Spermatophyta</taxon>
        <taxon>Magnoliopsida</taxon>
        <taxon>Liliopsida</taxon>
        <taxon>Poales</taxon>
        <taxon>Poaceae</taxon>
        <taxon>PACMAD clade</taxon>
        <taxon>Chloridoideae</taxon>
        <taxon>Eragrostideae</taxon>
        <taxon>Eragrostidinae</taxon>
        <taxon>Eragrostis</taxon>
    </lineage>
</organism>
<feature type="compositionally biased region" description="Polar residues" evidence="1">
    <location>
        <begin position="153"/>
        <end position="164"/>
    </location>
</feature>
<reference evidence="2 3" key="1">
    <citation type="journal article" date="2019" name="Sci. Rep.">
        <title>A high-quality genome of Eragrostis curvula grass provides insights into Poaceae evolution and supports new strategies to enhance forage quality.</title>
        <authorList>
            <person name="Carballo J."/>
            <person name="Santos B.A.C.M."/>
            <person name="Zappacosta D."/>
            <person name="Garbus I."/>
            <person name="Selva J.P."/>
            <person name="Gallo C.A."/>
            <person name="Diaz A."/>
            <person name="Albertini E."/>
            <person name="Caccamo M."/>
            <person name="Echenique V."/>
        </authorList>
    </citation>
    <scope>NUCLEOTIDE SEQUENCE [LARGE SCALE GENOMIC DNA]</scope>
    <source>
        <strain evidence="3">cv. Victoria</strain>
        <tissue evidence="2">Leaf</tissue>
    </source>
</reference>
<gene>
    <name evidence="2" type="ORF">EJB05_44407</name>
</gene>
<protein>
    <submittedName>
        <fullName evidence="2">Uncharacterized protein</fullName>
    </submittedName>
</protein>
<evidence type="ECO:0000256" key="1">
    <source>
        <dbReference type="SAM" id="MobiDB-lite"/>
    </source>
</evidence>
<proteinExistence type="predicted"/>
<evidence type="ECO:0000313" key="3">
    <source>
        <dbReference type="Proteomes" id="UP000324897"/>
    </source>
</evidence>
<feature type="non-terminal residue" evidence="2">
    <location>
        <position position="1"/>
    </location>
</feature>
<dbReference type="Proteomes" id="UP000324897">
    <property type="component" value="Chromosome 3"/>
</dbReference>
<name>A0A5J9THU3_9POAL</name>
<accession>A0A5J9THU3</accession>
<dbReference type="EMBL" id="RWGY01000039">
    <property type="protein sequence ID" value="TVU10854.1"/>
    <property type="molecule type" value="Genomic_DNA"/>
</dbReference>
<feature type="region of interest" description="Disordered" evidence="1">
    <location>
        <begin position="139"/>
        <end position="164"/>
    </location>
</feature>
<dbReference type="Gramene" id="TVU10854">
    <property type="protein sequence ID" value="TVU10854"/>
    <property type="gene ID" value="EJB05_44407"/>
</dbReference>
<comment type="caution">
    <text evidence="2">The sequence shown here is derived from an EMBL/GenBank/DDBJ whole genome shotgun (WGS) entry which is preliminary data.</text>
</comment>